<keyword evidence="3" id="KW-1185">Reference proteome</keyword>
<evidence type="ECO:0000256" key="1">
    <source>
        <dbReference type="SAM" id="Phobius"/>
    </source>
</evidence>
<accession>A0AA48HMC3</accession>
<proteinExistence type="predicted"/>
<feature type="transmembrane region" description="Helical" evidence="1">
    <location>
        <begin position="34"/>
        <end position="53"/>
    </location>
</feature>
<keyword evidence="1" id="KW-1133">Transmembrane helix</keyword>
<organism evidence="2 3">
    <name type="scientific">Flagellimonas marinaquae</name>
    <dbReference type="NCBI Taxonomy" id="254955"/>
    <lineage>
        <taxon>Bacteria</taxon>
        <taxon>Pseudomonadati</taxon>
        <taxon>Bacteroidota</taxon>
        <taxon>Flavobacteriia</taxon>
        <taxon>Flavobacteriales</taxon>
        <taxon>Flavobacteriaceae</taxon>
        <taxon>Flagellimonas</taxon>
    </lineage>
</organism>
<dbReference type="Proteomes" id="UP001330184">
    <property type="component" value="Chromosome"/>
</dbReference>
<dbReference type="AlphaFoldDB" id="A0AA48HMC3"/>
<keyword evidence="1" id="KW-0472">Membrane</keyword>
<dbReference type="EMBL" id="AP027268">
    <property type="protein sequence ID" value="BDW92174.1"/>
    <property type="molecule type" value="Genomic_DNA"/>
</dbReference>
<reference evidence="2 3" key="1">
    <citation type="submission" date="2023-01" db="EMBL/GenBank/DDBJ databases">
        <title>Complete genome sequence of Muricauda aquimarina strain IFOP_LL357.</title>
        <authorList>
            <person name="Gajardo G."/>
            <person name="Ueki S."/>
            <person name="Maruyama F."/>
        </authorList>
    </citation>
    <scope>NUCLEOTIDE SEQUENCE [LARGE SCALE GENOMIC DNA]</scope>
    <source>
        <strain evidence="2 3">IFOP_LL357</strain>
    </source>
</reference>
<sequence>MKINYIYLPEFKNPNLNQNEELPFRLWGPAGTPFVFFSTSIFATGKLIFGLGANL</sequence>
<evidence type="ECO:0000313" key="3">
    <source>
        <dbReference type="Proteomes" id="UP001330184"/>
    </source>
</evidence>
<gene>
    <name evidence="2" type="ORF">MACH07_10060</name>
</gene>
<evidence type="ECO:0000313" key="2">
    <source>
        <dbReference type="EMBL" id="BDW92174.1"/>
    </source>
</evidence>
<name>A0AA48HMC3_9FLAO</name>
<protein>
    <submittedName>
        <fullName evidence="2">Uncharacterized protein</fullName>
    </submittedName>
</protein>
<keyword evidence="1" id="KW-0812">Transmembrane</keyword>